<evidence type="ECO:0000256" key="5">
    <source>
        <dbReference type="ARBA" id="ARBA00023002"/>
    </source>
</evidence>
<dbReference type="Gene3D" id="3.30.360.10">
    <property type="entry name" value="Dihydrodipicolinate Reductase, domain 2"/>
    <property type="match status" value="1"/>
</dbReference>
<evidence type="ECO:0000259" key="14">
    <source>
        <dbReference type="Pfam" id="PF05173"/>
    </source>
</evidence>
<comment type="catalytic activity">
    <reaction evidence="11">
        <text>(S)-2,3,4,5-tetrahydrodipicolinate + NAD(+) + H2O = (2S,4S)-4-hydroxy-2,3,4,5-tetrahydrodipicolinate + NADH + H(+)</text>
        <dbReference type="Rhea" id="RHEA:35323"/>
        <dbReference type="ChEBI" id="CHEBI:15377"/>
        <dbReference type="ChEBI" id="CHEBI:15378"/>
        <dbReference type="ChEBI" id="CHEBI:16845"/>
        <dbReference type="ChEBI" id="CHEBI:57540"/>
        <dbReference type="ChEBI" id="CHEBI:57945"/>
        <dbReference type="ChEBI" id="CHEBI:67139"/>
        <dbReference type="EC" id="1.17.1.8"/>
    </reaction>
</comment>
<gene>
    <name evidence="15" type="primary">dapB</name>
    <name evidence="15" type="ORF">GCM10011340_25870</name>
</gene>
<evidence type="ECO:0000313" key="15">
    <source>
        <dbReference type="EMBL" id="GHE68853.1"/>
    </source>
</evidence>
<dbReference type="Pfam" id="PF05173">
    <property type="entry name" value="DapB_C"/>
    <property type="match status" value="1"/>
</dbReference>
<dbReference type="PANTHER" id="PTHR20836">
    <property type="entry name" value="DIHYDRODIPICOLINATE REDUCTASE"/>
    <property type="match status" value="1"/>
</dbReference>
<dbReference type="Gene3D" id="3.40.50.720">
    <property type="entry name" value="NAD(P)-binding Rossmann-like Domain"/>
    <property type="match status" value="1"/>
</dbReference>
<comment type="caution">
    <text evidence="15">The sequence shown here is derived from an EMBL/GenBank/DDBJ whole genome shotgun (WGS) entry which is preliminary data.</text>
</comment>
<keyword evidence="2" id="KW-0028">Amino-acid biosynthesis</keyword>
<dbReference type="SUPFAM" id="SSF55347">
    <property type="entry name" value="Glyceraldehyde-3-phosphate dehydrogenase-like, C-terminal domain"/>
    <property type="match status" value="1"/>
</dbReference>
<dbReference type="PANTHER" id="PTHR20836:SF0">
    <property type="entry name" value="4-HYDROXY-TETRAHYDRODIPICOLINATE REDUCTASE 1, CHLOROPLASTIC-RELATED"/>
    <property type="match status" value="1"/>
</dbReference>
<comment type="similarity">
    <text evidence="1">Belongs to the DapB family.</text>
</comment>
<keyword evidence="3" id="KW-0521">NADP</keyword>
<dbReference type="PIRSF" id="PIRSF000161">
    <property type="entry name" value="DHPR"/>
    <property type="match status" value="1"/>
</dbReference>
<dbReference type="EC" id="1.17.1.8" evidence="9 12"/>
<dbReference type="Proteomes" id="UP000658258">
    <property type="component" value="Unassembled WGS sequence"/>
</dbReference>
<evidence type="ECO:0000256" key="3">
    <source>
        <dbReference type="ARBA" id="ARBA00022857"/>
    </source>
</evidence>
<dbReference type="InterPro" id="IPR036291">
    <property type="entry name" value="NAD(P)-bd_dom_sf"/>
</dbReference>
<dbReference type="InterPro" id="IPR000846">
    <property type="entry name" value="DapB_N"/>
</dbReference>
<evidence type="ECO:0000256" key="1">
    <source>
        <dbReference type="ARBA" id="ARBA00006642"/>
    </source>
</evidence>
<feature type="domain" description="Dihydrodipicolinate reductase N-terminal" evidence="13">
    <location>
        <begin position="1"/>
        <end position="103"/>
    </location>
</feature>
<evidence type="ECO:0000256" key="8">
    <source>
        <dbReference type="ARBA" id="ARBA00037922"/>
    </source>
</evidence>
<dbReference type="Pfam" id="PF01113">
    <property type="entry name" value="DapB_N"/>
    <property type="match status" value="1"/>
</dbReference>
<feature type="domain" description="Dihydrodipicolinate reductase C-terminal" evidence="14">
    <location>
        <begin position="106"/>
        <end position="235"/>
    </location>
</feature>
<keyword evidence="16" id="KW-1185">Reference proteome</keyword>
<evidence type="ECO:0000256" key="2">
    <source>
        <dbReference type="ARBA" id="ARBA00022605"/>
    </source>
</evidence>
<dbReference type="InterPro" id="IPR022663">
    <property type="entry name" value="DapB_C"/>
</dbReference>
<comment type="pathway">
    <text evidence="8">Amino-acid biosynthesis; L-lysine biosynthesis via DAP pathway; (S)-tetrahydrodipicolinate from L-aspartate: step 4/4.</text>
</comment>
<organism evidence="15 16">
    <name type="scientific">Roseivirga thermotolerans</name>
    <dbReference type="NCBI Taxonomy" id="1758176"/>
    <lineage>
        <taxon>Bacteria</taxon>
        <taxon>Pseudomonadati</taxon>
        <taxon>Bacteroidota</taxon>
        <taxon>Cytophagia</taxon>
        <taxon>Cytophagales</taxon>
        <taxon>Roseivirgaceae</taxon>
        <taxon>Roseivirga</taxon>
    </lineage>
</organism>
<keyword evidence="5" id="KW-0560">Oxidoreductase</keyword>
<reference evidence="16" key="1">
    <citation type="journal article" date="2019" name="Int. J. Syst. Evol. Microbiol.">
        <title>The Global Catalogue of Microorganisms (GCM) 10K type strain sequencing project: providing services to taxonomists for standard genome sequencing and annotation.</title>
        <authorList>
            <consortium name="The Broad Institute Genomics Platform"/>
            <consortium name="The Broad Institute Genome Sequencing Center for Infectious Disease"/>
            <person name="Wu L."/>
            <person name="Ma J."/>
        </authorList>
    </citation>
    <scope>NUCLEOTIDE SEQUENCE [LARGE SCALE GENOMIC DNA]</scope>
    <source>
        <strain evidence="16">CGMCC 1.15111</strain>
    </source>
</reference>
<evidence type="ECO:0000259" key="13">
    <source>
        <dbReference type="Pfam" id="PF01113"/>
    </source>
</evidence>
<evidence type="ECO:0000256" key="4">
    <source>
        <dbReference type="ARBA" id="ARBA00022915"/>
    </source>
</evidence>
<evidence type="ECO:0000256" key="10">
    <source>
        <dbReference type="ARBA" id="ARBA00049080"/>
    </source>
</evidence>
<evidence type="ECO:0000256" key="7">
    <source>
        <dbReference type="ARBA" id="ARBA00023154"/>
    </source>
</evidence>
<keyword evidence="4" id="KW-0220">Diaminopimelate biosynthesis</keyword>
<dbReference type="InterPro" id="IPR023940">
    <property type="entry name" value="DHDPR_bac"/>
</dbReference>
<evidence type="ECO:0000256" key="11">
    <source>
        <dbReference type="ARBA" id="ARBA00049396"/>
    </source>
</evidence>
<sequence>MNILLLGYGKMGQLIDELATAQGHHVVERIHVDNRELLETLDPKTVDVAIEFSQPEAAVENIKWCLQRQIPVAVGTTGWLDQKPEIDAYCSQHKGTYLFASNYSIGVNIFFRLNEYLAQLMASQAYEVSTKEIHHTSKKDAPSGTSITLAEGILKHLTQKKKWVNHSTNQPDELAIVSERIDPAPGTHEITYTSPVDTIEIKHTAHSREGFARGAIAVAEWLKDQKGIKTMNEFLESKF</sequence>
<protein>
    <recommendedName>
        <fullName evidence="9 12">4-hydroxy-tetrahydrodipicolinate reductase</fullName>
        <ecNumber evidence="9 12">1.17.1.8</ecNumber>
    </recommendedName>
</protein>
<dbReference type="EMBL" id="BNAG01000003">
    <property type="protein sequence ID" value="GHE68853.1"/>
    <property type="molecule type" value="Genomic_DNA"/>
</dbReference>
<evidence type="ECO:0000313" key="16">
    <source>
        <dbReference type="Proteomes" id="UP000658258"/>
    </source>
</evidence>
<evidence type="ECO:0000256" key="9">
    <source>
        <dbReference type="ARBA" id="ARBA00038983"/>
    </source>
</evidence>
<accession>A0ABQ3IAU4</accession>
<keyword evidence="6" id="KW-0520">NAD</keyword>
<dbReference type="RefSeq" id="WP_189630675.1">
    <property type="nucleotide sequence ID" value="NZ_BNAG01000003.1"/>
</dbReference>
<name>A0ABQ3IAU4_9BACT</name>
<dbReference type="NCBIfam" id="TIGR00036">
    <property type="entry name" value="dapB"/>
    <property type="match status" value="1"/>
</dbReference>
<keyword evidence="7" id="KW-0457">Lysine biosynthesis</keyword>
<evidence type="ECO:0000256" key="12">
    <source>
        <dbReference type="NCBIfam" id="TIGR00036"/>
    </source>
</evidence>
<proteinExistence type="inferred from homology"/>
<dbReference type="SUPFAM" id="SSF51735">
    <property type="entry name" value="NAD(P)-binding Rossmann-fold domains"/>
    <property type="match status" value="1"/>
</dbReference>
<comment type="catalytic activity">
    <reaction evidence="10">
        <text>(S)-2,3,4,5-tetrahydrodipicolinate + NADP(+) + H2O = (2S,4S)-4-hydroxy-2,3,4,5-tetrahydrodipicolinate + NADPH + H(+)</text>
        <dbReference type="Rhea" id="RHEA:35331"/>
        <dbReference type="ChEBI" id="CHEBI:15377"/>
        <dbReference type="ChEBI" id="CHEBI:15378"/>
        <dbReference type="ChEBI" id="CHEBI:16845"/>
        <dbReference type="ChEBI" id="CHEBI:57783"/>
        <dbReference type="ChEBI" id="CHEBI:58349"/>
        <dbReference type="ChEBI" id="CHEBI:67139"/>
        <dbReference type="EC" id="1.17.1.8"/>
    </reaction>
</comment>
<evidence type="ECO:0000256" key="6">
    <source>
        <dbReference type="ARBA" id="ARBA00023027"/>
    </source>
</evidence>